<gene>
    <name evidence="1" type="ORF">PIB30_102388</name>
</gene>
<keyword evidence="2" id="KW-1185">Reference proteome</keyword>
<evidence type="ECO:0000313" key="1">
    <source>
        <dbReference type="EMBL" id="MED6226312.1"/>
    </source>
</evidence>
<accession>A0ABU6ZWA2</accession>
<dbReference type="EMBL" id="JASCZI010275008">
    <property type="protein sequence ID" value="MED6226312.1"/>
    <property type="molecule type" value="Genomic_DNA"/>
</dbReference>
<dbReference type="Proteomes" id="UP001341840">
    <property type="component" value="Unassembled WGS sequence"/>
</dbReference>
<protein>
    <submittedName>
        <fullName evidence="1">Uncharacterized protein</fullName>
    </submittedName>
</protein>
<sequence>GGAGAHGRGGEWGLGLGDRWEGREVTFKANVTRGCECMESMSRHAMMWVGLWGLGWSRKAWGVG</sequence>
<evidence type="ECO:0000313" key="2">
    <source>
        <dbReference type="Proteomes" id="UP001341840"/>
    </source>
</evidence>
<name>A0ABU6ZWA2_9FABA</name>
<reference evidence="1 2" key="1">
    <citation type="journal article" date="2023" name="Plants (Basel)">
        <title>Bridging the Gap: Combining Genomics and Transcriptomics Approaches to Understand Stylosanthes scabra, an Orphan Legume from the Brazilian Caatinga.</title>
        <authorList>
            <person name="Ferreira-Neto J.R.C."/>
            <person name="da Silva M.D."/>
            <person name="Binneck E."/>
            <person name="de Melo N.F."/>
            <person name="da Silva R.H."/>
            <person name="de Melo A.L.T.M."/>
            <person name="Pandolfi V."/>
            <person name="Bustamante F.O."/>
            <person name="Brasileiro-Vidal A.C."/>
            <person name="Benko-Iseppon A.M."/>
        </authorList>
    </citation>
    <scope>NUCLEOTIDE SEQUENCE [LARGE SCALE GENOMIC DNA]</scope>
    <source>
        <tissue evidence="1">Leaves</tissue>
    </source>
</reference>
<feature type="non-terminal residue" evidence="1">
    <location>
        <position position="1"/>
    </location>
</feature>
<proteinExistence type="predicted"/>
<organism evidence="1 2">
    <name type="scientific">Stylosanthes scabra</name>
    <dbReference type="NCBI Taxonomy" id="79078"/>
    <lineage>
        <taxon>Eukaryota</taxon>
        <taxon>Viridiplantae</taxon>
        <taxon>Streptophyta</taxon>
        <taxon>Embryophyta</taxon>
        <taxon>Tracheophyta</taxon>
        <taxon>Spermatophyta</taxon>
        <taxon>Magnoliopsida</taxon>
        <taxon>eudicotyledons</taxon>
        <taxon>Gunneridae</taxon>
        <taxon>Pentapetalae</taxon>
        <taxon>rosids</taxon>
        <taxon>fabids</taxon>
        <taxon>Fabales</taxon>
        <taxon>Fabaceae</taxon>
        <taxon>Papilionoideae</taxon>
        <taxon>50 kb inversion clade</taxon>
        <taxon>dalbergioids sensu lato</taxon>
        <taxon>Dalbergieae</taxon>
        <taxon>Pterocarpus clade</taxon>
        <taxon>Stylosanthes</taxon>
    </lineage>
</organism>
<comment type="caution">
    <text evidence="1">The sequence shown here is derived from an EMBL/GenBank/DDBJ whole genome shotgun (WGS) entry which is preliminary data.</text>
</comment>